<gene>
    <name evidence="1" type="ORF">LCGC14_2993900</name>
</gene>
<feature type="non-terminal residue" evidence="1">
    <location>
        <position position="1"/>
    </location>
</feature>
<organism evidence="1">
    <name type="scientific">marine sediment metagenome</name>
    <dbReference type="NCBI Taxonomy" id="412755"/>
    <lineage>
        <taxon>unclassified sequences</taxon>
        <taxon>metagenomes</taxon>
        <taxon>ecological metagenomes</taxon>
    </lineage>
</organism>
<comment type="caution">
    <text evidence="1">The sequence shown here is derived from an EMBL/GenBank/DDBJ whole genome shotgun (WGS) entry which is preliminary data.</text>
</comment>
<dbReference type="AlphaFoldDB" id="A0A0F8ZU35"/>
<accession>A0A0F8ZU35</accession>
<reference evidence="1" key="1">
    <citation type="journal article" date="2015" name="Nature">
        <title>Complex archaea that bridge the gap between prokaryotes and eukaryotes.</title>
        <authorList>
            <person name="Spang A."/>
            <person name="Saw J.H."/>
            <person name="Jorgensen S.L."/>
            <person name="Zaremba-Niedzwiedzka K."/>
            <person name="Martijn J."/>
            <person name="Lind A.E."/>
            <person name="van Eijk R."/>
            <person name="Schleper C."/>
            <person name="Guy L."/>
            <person name="Ettema T.J."/>
        </authorList>
    </citation>
    <scope>NUCLEOTIDE SEQUENCE</scope>
</reference>
<protein>
    <submittedName>
        <fullName evidence="1">Uncharacterized protein</fullName>
    </submittedName>
</protein>
<dbReference type="EMBL" id="LAZR01061496">
    <property type="protein sequence ID" value="KKK63471.1"/>
    <property type="molecule type" value="Genomic_DNA"/>
</dbReference>
<sequence length="52" mass="5922">VTVDWGAGYTTVHKVWADSEDEAKTAGMASAKRSNRGEYWSPWYTRMVRKIA</sequence>
<proteinExistence type="predicted"/>
<name>A0A0F8ZU35_9ZZZZ</name>
<evidence type="ECO:0000313" key="1">
    <source>
        <dbReference type="EMBL" id="KKK63471.1"/>
    </source>
</evidence>